<evidence type="ECO:0000256" key="11">
    <source>
        <dbReference type="RuleBase" id="RU365008"/>
    </source>
</evidence>
<dbReference type="InterPro" id="IPR019178">
    <property type="entry name" value="PtdIns-P2-Ptase"/>
</dbReference>
<accession>A0A164TII9</accession>
<feature type="transmembrane region" description="Helical" evidence="11">
    <location>
        <begin position="249"/>
        <end position="272"/>
    </location>
</feature>
<dbReference type="GO" id="GO:0030670">
    <property type="term" value="C:phagocytic vesicle membrane"/>
    <property type="evidence" value="ECO:0007669"/>
    <property type="project" value="TreeGrafter"/>
</dbReference>
<evidence type="ECO:0000256" key="1">
    <source>
        <dbReference type="ARBA" id="ARBA00001261"/>
    </source>
</evidence>
<dbReference type="GO" id="GO:0031902">
    <property type="term" value="C:late endosome membrane"/>
    <property type="evidence" value="ECO:0007669"/>
    <property type="project" value="UniProtKB-SubCell"/>
</dbReference>
<comment type="function">
    <text evidence="11">Catalyzes the hydrolysis of phosphatidylinositol-4,5-bisphosphate (PtdIns-4,5-P2) to phosphatidylinositol-4-phosphate (PtdIns-4-P).</text>
</comment>
<evidence type="ECO:0000256" key="10">
    <source>
        <dbReference type="ARBA" id="ARBA00023228"/>
    </source>
</evidence>
<evidence type="ECO:0000256" key="3">
    <source>
        <dbReference type="ARBA" id="ARBA00004155"/>
    </source>
</evidence>
<keyword evidence="9 11" id="KW-0472">Membrane</keyword>
<evidence type="ECO:0000256" key="2">
    <source>
        <dbReference type="ARBA" id="ARBA00004107"/>
    </source>
</evidence>
<keyword evidence="6 11" id="KW-0967">Endosome</keyword>
<comment type="catalytic activity">
    <reaction evidence="1 11">
        <text>a 1,2-diacyl-sn-glycero-3-phospho-(1D-myo-inositol-4,5-bisphosphate) + H2O = a 1,2-diacyl-sn-glycero-3-phospho-(1D-myo-inositol-5-phosphate) + phosphate</text>
        <dbReference type="Rhea" id="RHEA:25674"/>
        <dbReference type="ChEBI" id="CHEBI:15377"/>
        <dbReference type="ChEBI" id="CHEBI:43474"/>
        <dbReference type="ChEBI" id="CHEBI:57795"/>
        <dbReference type="ChEBI" id="CHEBI:58456"/>
        <dbReference type="EC" id="3.1.3.78"/>
    </reaction>
</comment>
<comment type="caution">
    <text evidence="12">The sequence shown here is derived from an EMBL/GenBank/DDBJ whole genome shotgun (WGS) entry which is preliminary data.</text>
</comment>
<evidence type="ECO:0000256" key="5">
    <source>
        <dbReference type="ARBA" id="ARBA00022692"/>
    </source>
</evidence>
<keyword evidence="8 11" id="KW-1133">Transmembrane helix</keyword>
<dbReference type="GO" id="GO:0046856">
    <property type="term" value="P:phosphatidylinositol dephosphorylation"/>
    <property type="evidence" value="ECO:0007669"/>
    <property type="project" value="InterPro"/>
</dbReference>
<organism evidence="12 13">
    <name type="scientific">Daphnia magna</name>
    <dbReference type="NCBI Taxonomy" id="35525"/>
    <lineage>
        <taxon>Eukaryota</taxon>
        <taxon>Metazoa</taxon>
        <taxon>Ecdysozoa</taxon>
        <taxon>Arthropoda</taxon>
        <taxon>Crustacea</taxon>
        <taxon>Branchiopoda</taxon>
        <taxon>Diplostraca</taxon>
        <taxon>Cladocera</taxon>
        <taxon>Anomopoda</taxon>
        <taxon>Daphniidae</taxon>
        <taxon>Daphnia</taxon>
    </lineage>
</organism>
<dbReference type="Proteomes" id="UP000076858">
    <property type="component" value="Unassembled WGS sequence"/>
</dbReference>
<gene>
    <name evidence="12" type="ORF">APZ42_025032</name>
</gene>
<name>A0A164TII9_9CRUS</name>
<dbReference type="Pfam" id="PF09788">
    <property type="entry name" value="Tmemb_55A"/>
    <property type="match status" value="1"/>
</dbReference>
<dbReference type="GO" id="GO:0005886">
    <property type="term" value="C:plasma membrane"/>
    <property type="evidence" value="ECO:0007669"/>
    <property type="project" value="TreeGrafter"/>
</dbReference>
<dbReference type="AlphaFoldDB" id="A0A164TII9"/>
<sequence>MPSDERKPLVSHDYGGDLAANIAQEVDEVSPPYGSTNDTSSWTTGAAQLNGNPMVTCRVCQALIDISGKKDQHVVKCAECHEATPIKNAPPGKKYVRCPCNCLLICKATSQRIACPRPSCKRIINLTTNPTNPSVPSVPGMCRVTCAHCHDTFLFNTLTNALARCPHCRRVSSVGPDFARKRATIFLVLSMVFIAVGVGVTWGTYHIAVSKGGMYVVYVGKCISHCLDLIYSKHLLLDDESQCDRRSNVVSWVSFNLVLLWRLSTFFLVSCFS</sequence>
<dbReference type="GO" id="GO:0034597">
    <property type="term" value="F:phosphatidylinositol-4,5-bisphosphate 4-phosphatase activity"/>
    <property type="evidence" value="ECO:0007669"/>
    <property type="project" value="UniProtKB-EC"/>
</dbReference>
<dbReference type="PANTHER" id="PTHR21014:SF6">
    <property type="entry name" value="PHOSPHATIDYLINOSITOL-4,5-BISPHOSPHATE 4-PHOSPHATASE"/>
    <property type="match status" value="1"/>
</dbReference>
<dbReference type="GO" id="GO:0005765">
    <property type="term" value="C:lysosomal membrane"/>
    <property type="evidence" value="ECO:0007669"/>
    <property type="project" value="UniProtKB-SubCell"/>
</dbReference>
<dbReference type="EMBL" id="LRGB01001790">
    <property type="protein sequence ID" value="KZS10485.1"/>
    <property type="molecule type" value="Genomic_DNA"/>
</dbReference>
<keyword evidence="13" id="KW-1185">Reference proteome</keyword>
<comment type="subcellular location">
    <subcellularLocation>
        <location evidence="2 11">Late endosome membrane</location>
        <topology evidence="2 11">Multi-pass membrane protein</topology>
    </subcellularLocation>
    <subcellularLocation>
        <location evidence="3 11">Lysosome membrane</location>
        <topology evidence="3 11">Multi-pass membrane protein</topology>
    </subcellularLocation>
</comment>
<keyword evidence="10 11" id="KW-0458">Lysosome</keyword>
<keyword evidence="5 11" id="KW-0812">Transmembrane</keyword>
<evidence type="ECO:0000256" key="9">
    <source>
        <dbReference type="ARBA" id="ARBA00023136"/>
    </source>
</evidence>
<evidence type="ECO:0000256" key="7">
    <source>
        <dbReference type="ARBA" id="ARBA00022801"/>
    </source>
</evidence>
<reference evidence="12 13" key="1">
    <citation type="submission" date="2016-03" db="EMBL/GenBank/DDBJ databases">
        <title>EvidentialGene: Evidence-directed Construction of Genes on Genomes.</title>
        <authorList>
            <person name="Gilbert D.G."/>
            <person name="Choi J.-H."/>
            <person name="Mockaitis K."/>
            <person name="Colbourne J."/>
            <person name="Pfrender M."/>
        </authorList>
    </citation>
    <scope>NUCLEOTIDE SEQUENCE [LARGE SCALE GENOMIC DNA]</scope>
    <source>
        <strain evidence="12 13">Xinb3</strain>
        <tissue evidence="12">Complete organism</tissue>
    </source>
</reference>
<dbReference type="EC" id="3.1.3.78" evidence="4 11"/>
<dbReference type="STRING" id="35525.A0A164TII9"/>
<evidence type="ECO:0000256" key="6">
    <source>
        <dbReference type="ARBA" id="ARBA00022753"/>
    </source>
</evidence>
<evidence type="ECO:0000256" key="8">
    <source>
        <dbReference type="ARBA" id="ARBA00022989"/>
    </source>
</evidence>
<evidence type="ECO:0000313" key="13">
    <source>
        <dbReference type="Proteomes" id="UP000076858"/>
    </source>
</evidence>
<keyword evidence="7 11" id="KW-0378">Hydrolase</keyword>
<feature type="transmembrane region" description="Helical" evidence="11">
    <location>
        <begin position="185"/>
        <end position="205"/>
    </location>
</feature>
<dbReference type="OrthoDB" id="9939933at2759"/>
<protein>
    <recommendedName>
        <fullName evidence="4 11">Phosphatidylinositol-4,5-bisphosphate 4-phosphatase</fullName>
        <ecNumber evidence="4 11">3.1.3.78</ecNumber>
    </recommendedName>
</protein>
<dbReference type="PANTHER" id="PTHR21014">
    <property type="entry name" value="PHOSPHATIDYLINOSITOL-4,5-BISPHOSPHATE 4-PHOSPHATASE"/>
    <property type="match status" value="1"/>
</dbReference>
<proteinExistence type="predicted"/>
<evidence type="ECO:0000256" key="4">
    <source>
        <dbReference type="ARBA" id="ARBA00012936"/>
    </source>
</evidence>
<evidence type="ECO:0000313" key="12">
    <source>
        <dbReference type="EMBL" id="KZS10485.1"/>
    </source>
</evidence>